<protein>
    <submittedName>
        <fullName evidence="2">Uncharacterized protein</fullName>
    </submittedName>
</protein>
<dbReference type="OrthoDB" id="880742at2"/>
<feature type="chain" id="PRO_5021502187" evidence="1">
    <location>
        <begin position="23"/>
        <end position="227"/>
    </location>
</feature>
<evidence type="ECO:0000313" key="2">
    <source>
        <dbReference type="EMBL" id="TGE20973.1"/>
    </source>
</evidence>
<gene>
    <name evidence="2" type="ORF">E5K02_24730</name>
</gene>
<dbReference type="RefSeq" id="WP_135399110.1">
    <property type="nucleotide sequence ID" value="NZ_SRMB01000008.1"/>
</dbReference>
<dbReference type="EMBL" id="SRMB01000008">
    <property type="protein sequence ID" value="TGE20973.1"/>
    <property type="molecule type" value="Genomic_DNA"/>
</dbReference>
<feature type="signal peptide" evidence="1">
    <location>
        <begin position="1"/>
        <end position="22"/>
    </location>
</feature>
<comment type="caution">
    <text evidence="2">The sequence shown here is derived from an EMBL/GenBank/DDBJ whole genome shotgun (WGS) entry which is preliminary data.</text>
</comment>
<dbReference type="Proteomes" id="UP000298471">
    <property type="component" value="Unassembled WGS sequence"/>
</dbReference>
<dbReference type="AlphaFoldDB" id="A0A4Z0PVU3"/>
<accession>A0A4Z0PVU3</accession>
<sequence>MPTRFCLRILLHLILIVMCTNCGPTSSEEQRQAAEQLHDDTVEVTSFDIKYENSPALAKWEVWEAGREIICTPPGWKSHLEDDGATLVLLLADNTDSPERITFTRLEKDTSSLDYPALAQQLINAPFPGFQLAEGDTVKKLMFQHDFAVERDVNLRATGRAFHAYGLVYVNDRNLYHFRIILDKRRLKAYQGDLIDDIVGNLQIDRKYLMRNDNPLQQVIYLTAHLN</sequence>
<evidence type="ECO:0000256" key="1">
    <source>
        <dbReference type="SAM" id="SignalP"/>
    </source>
</evidence>
<organism evidence="2 3">
    <name type="scientific">Hymenobacter metallicola</name>
    <dbReference type="NCBI Taxonomy" id="2563114"/>
    <lineage>
        <taxon>Bacteria</taxon>
        <taxon>Pseudomonadati</taxon>
        <taxon>Bacteroidota</taxon>
        <taxon>Cytophagia</taxon>
        <taxon>Cytophagales</taxon>
        <taxon>Hymenobacteraceae</taxon>
        <taxon>Hymenobacter</taxon>
    </lineage>
</organism>
<keyword evidence="3" id="KW-1185">Reference proteome</keyword>
<proteinExistence type="predicted"/>
<keyword evidence="1" id="KW-0732">Signal</keyword>
<name>A0A4Z0PVU3_9BACT</name>
<evidence type="ECO:0000313" key="3">
    <source>
        <dbReference type="Proteomes" id="UP000298471"/>
    </source>
</evidence>
<reference evidence="2 3" key="1">
    <citation type="submission" date="2019-04" db="EMBL/GenBank/DDBJ databases">
        <authorList>
            <person name="Feng G."/>
            <person name="Zhang J."/>
            <person name="Zhu H."/>
        </authorList>
    </citation>
    <scope>NUCLEOTIDE SEQUENCE [LARGE SCALE GENOMIC DNA]</scope>
    <source>
        <strain evidence="2 3">9PBR-1</strain>
    </source>
</reference>